<dbReference type="EMBL" id="FXAY01000001">
    <property type="protein sequence ID" value="SMG15946.1"/>
    <property type="molecule type" value="Genomic_DNA"/>
</dbReference>
<organism evidence="3 4">
    <name type="scientific">Agreia pratensis</name>
    <dbReference type="NCBI Taxonomy" id="150121"/>
    <lineage>
        <taxon>Bacteria</taxon>
        <taxon>Bacillati</taxon>
        <taxon>Actinomycetota</taxon>
        <taxon>Actinomycetes</taxon>
        <taxon>Micrococcales</taxon>
        <taxon>Microbacteriaceae</taxon>
        <taxon>Agreia</taxon>
    </lineage>
</organism>
<dbReference type="Pfam" id="PF04892">
    <property type="entry name" value="VanZ"/>
    <property type="match status" value="1"/>
</dbReference>
<feature type="transmembrane region" description="Helical" evidence="1">
    <location>
        <begin position="118"/>
        <end position="137"/>
    </location>
</feature>
<gene>
    <name evidence="3" type="ORF">SAMN06296010_0650</name>
</gene>
<accession>A0A1X7IMP6</accession>
<dbReference type="OrthoDB" id="3787741at2"/>
<dbReference type="RefSeq" id="WP_085482853.1">
    <property type="nucleotide sequence ID" value="NZ_FXAY01000001.1"/>
</dbReference>
<feature type="transmembrane region" description="Helical" evidence="1">
    <location>
        <begin position="54"/>
        <end position="77"/>
    </location>
</feature>
<proteinExistence type="predicted"/>
<evidence type="ECO:0000259" key="2">
    <source>
        <dbReference type="Pfam" id="PF04892"/>
    </source>
</evidence>
<evidence type="ECO:0000313" key="4">
    <source>
        <dbReference type="Proteomes" id="UP000193244"/>
    </source>
</evidence>
<dbReference type="InterPro" id="IPR006976">
    <property type="entry name" value="VanZ-like"/>
</dbReference>
<reference evidence="4" key="1">
    <citation type="submission" date="2017-04" db="EMBL/GenBank/DDBJ databases">
        <authorList>
            <person name="Varghese N."/>
            <person name="Submissions S."/>
        </authorList>
    </citation>
    <scope>NUCLEOTIDE SEQUENCE [LARGE SCALE GENOMIC DNA]</scope>
    <source>
        <strain evidence="4">VKM Ac-2510</strain>
    </source>
</reference>
<keyword evidence="1" id="KW-1133">Transmembrane helix</keyword>
<dbReference type="AlphaFoldDB" id="A0A1X7IMP6"/>
<feature type="transmembrane region" description="Helical" evidence="1">
    <location>
        <begin position="9"/>
        <end position="27"/>
    </location>
</feature>
<keyword evidence="4" id="KW-1185">Reference proteome</keyword>
<sequence>MTGARTRRWAWRALGMIAILVVAITFWPTPVDKPFQSALARLLGVLHRHGLPEWITYSVVESASNVVMFVPLGALIALLAWPSLWWVSGLLGFVASLTIELTQALWLPQRFPSAGDVVANTAGALLGGAAICVLRYVQLGRQRR</sequence>
<feature type="transmembrane region" description="Helical" evidence="1">
    <location>
        <begin position="84"/>
        <end position="106"/>
    </location>
</feature>
<keyword evidence="1" id="KW-0472">Membrane</keyword>
<keyword evidence="1" id="KW-0812">Transmembrane</keyword>
<feature type="domain" description="VanZ-like" evidence="2">
    <location>
        <begin position="17"/>
        <end position="133"/>
    </location>
</feature>
<dbReference type="Proteomes" id="UP000193244">
    <property type="component" value="Unassembled WGS sequence"/>
</dbReference>
<evidence type="ECO:0000313" key="3">
    <source>
        <dbReference type="EMBL" id="SMG15946.1"/>
    </source>
</evidence>
<dbReference type="STRING" id="150121.SAMN06296010_0650"/>
<name>A0A1X7IMP6_9MICO</name>
<evidence type="ECO:0000256" key="1">
    <source>
        <dbReference type="SAM" id="Phobius"/>
    </source>
</evidence>
<protein>
    <submittedName>
        <fullName evidence="3">VanZ like family protein</fullName>
    </submittedName>
</protein>